<dbReference type="InterPro" id="IPR050273">
    <property type="entry name" value="GppA/Ppx_hydrolase"/>
</dbReference>
<protein>
    <recommendedName>
        <fullName evidence="1">Ppx/GppA phosphatase N-terminal domain-containing protein</fullName>
    </recommendedName>
</protein>
<dbReference type="EMBL" id="BART01027913">
    <property type="protein sequence ID" value="GAG98822.1"/>
    <property type="molecule type" value="Genomic_DNA"/>
</dbReference>
<dbReference type="Pfam" id="PF02541">
    <property type="entry name" value="Ppx-GppA"/>
    <property type="match status" value="1"/>
</dbReference>
<dbReference type="InterPro" id="IPR003695">
    <property type="entry name" value="Ppx_GppA_N"/>
</dbReference>
<evidence type="ECO:0000259" key="1">
    <source>
        <dbReference type="Pfam" id="PF02541"/>
    </source>
</evidence>
<dbReference type="GO" id="GO:0016462">
    <property type="term" value="F:pyrophosphatase activity"/>
    <property type="evidence" value="ECO:0007669"/>
    <property type="project" value="TreeGrafter"/>
</dbReference>
<proteinExistence type="predicted"/>
<feature type="domain" description="Ppx/GppA phosphatase N-terminal" evidence="1">
    <location>
        <begin position="34"/>
        <end position="126"/>
    </location>
</feature>
<evidence type="ECO:0000313" key="2">
    <source>
        <dbReference type="EMBL" id="GAG98822.1"/>
    </source>
</evidence>
<feature type="non-terminal residue" evidence="2">
    <location>
        <position position="126"/>
    </location>
</feature>
<dbReference type="InterPro" id="IPR043129">
    <property type="entry name" value="ATPase_NBD"/>
</dbReference>
<dbReference type="AlphaFoldDB" id="X1D131"/>
<gene>
    <name evidence="2" type="ORF">S01H4_49357</name>
</gene>
<reference evidence="2" key="1">
    <citation type="journal article" date="2014" name="Front. Microbiol.">
        <title>High frequency of phylogenetically diverse reductive dehalogenase-homologous genes in deep subseafloor sedimentary metagenomes.</title>
        <authorList>
            <person name="Kawai M."/>
            <person name="Futagami T."/>
            <person name="Toyoda A."/>
            <person name="Takaki Y."/>
            <person name="Nishi S."/>
            <person name="Hori S."/>
            <person name="Arai W."/>
            <person name="Tsubouchi T."/>
            <person name="Morono Y."/>
            <person name="Uchiyama I."/>
            <person name="Ito T."/>
            <person name="Fujiyama A."/>
            <person name="Inagaki F."/>
            <person name="Takami H."/>
        </authorList>
    </citation>
    <scope>NUCLEOTIDE SEQUENCE</scope>
    <source>
        <strain evidence="2">Expedition CK06-06</strain>
    </source>
</reference>
<dbReference type="PANTHER" id="PTHR30005">
    <property type="entry name" value="EXOPOLYPHOSPHATASE"/>
    <property type="match status" value="1"/>
</dbReference>
<sequence length="126" mass="13861">MTIQPDPKQIYLNAEMASRLAGIDIGSNSVRLLVAEVFRGSSYRILDEEREPTRLARSISSDGRLNEDAMERTLAALETFKQIAAGYQVSALRTIATCAVREATNGPEFCQRIEKEVGLNVEVISG</sequence>
<name>X1D131_9ZZZZ</name>
<comment type="caution">
    <text evidence="2">The sequence shown here is derived from an EMBL/GenBank/DDBJ whole genome shotgun (WGS) entry which is preliminary data.</text>
</comment>
<dbReference type="PANTHER" id="PTHR30005:SF0">
    <property type="entry name" value="RETROGRADE REGULATION PROTEIN 2"/>
    <property type="match status" value="1"/>
</dbReference>
<organism evidence="2">
    <name type="scientific">marine sediment metagenome</name>
    <dbReference type="NCBI Taxonomy" id="412755"/>
    <lineage>
        <taxon>unclassified sequences</taxon>
        <taxon>metagenomes</taxon>
        <taxon>ecological metagenomes</taxon>
    </lineage>
</organism>
<dbReference type="SUPFAM" id="SSF53067">
    <property type="entry name" value="Actin-like ATPase domain"/>
    <property type="match status" value="1"/>
</dbReference>
<accession>X1D131</accession>
<dbReference type="Gene3D" id="3.30.420.40">
    <property type="match status" value="1"/>
</dbReference>